<keyword evidence="6" id="KW-0677">Repeat</keyword>
<sequence length="83" mass="9325">MNVDYFTARPSKGSAGKTGEWRTFRPEIIHERCVLCMSCVEYCPEDVVHAVDGRIEIDYEFCKGCGVCQRVCVTGAVEMVREG</sequence>
<evidence type="ECO:0000259" key="10">
    <source>
        <dbReference type="PROSITE" id="PS51379"/>
    </source>
</evidence>
<evidence type="ECO:0000256" key="1">
    <source>
        <dbReference type="ARBA" id="ARBA00001966"/>
    </source>
</evidence>
<dbReference type="InterPro" id="IPR011898">
    <property type="entry name" value="PorD_KorD"/>
</dbReference>
<feature type="domain" description="4Fe-4S ferredoxin-type" evidence="10">
    <location>
        <begin position="53"/>
        <end position="82"/>
    </location>
</feature>
<feature type="domain" description="4Fe-4S ferredoxin-type" evidence="10">
    <location>
        <begin position="24"/>
        <end position="52"/>
    </location>
</feature>
<evidence type="ECO:0000256" key="8">
    <source>
        <dbReference type="ARBA" id="ARBA00023004"/>
    </source>
</evidence>
<organism evidence="11 12">
    <name type="scientific">Geoglobus acetivorans</name>
    <dbReference type="NCBI Taxonomy" id="565033"/>
    <lineage>
        <taxon>Archaea</taxon>
        <taxon>Methanobacteriati</taxon>
        <taxon>Methanobacteriota</taxon>
        <taxon>Archaeoglobi</taxon>
        <taxon>Archaeoglobales</taxon>
        <taxon>Archaeoglobaceae</taxon>
        <taxon>Geoglobus</taxon>
    </lineage>
</organism>
<evidence type="ECO:0000256" key="4">
    <source>
        <dbReference type="ARBA" id="ARBA00022485"/>
    </source>
</evidence>
<keyword evidence="8" id="KW-0408">Iron</keyword>
<dbReference type="HOGENOM" id="CLU_139698_1_1_2"/>
<name>A0A0A7GD30_GEOAI</name>
<dbReference type="InterPro" id="IPR017896">
    <property type="entry name" value="4Fe4S_Fe-S-bd"/>
</dbReference>
<dbReference type="NCBIfam" id="TIGR02179">
    <property type="entry name" value="PorD_KorD"/>
    <property type="match status" value="1"/>
</dbReference>
<evidence type="ECO:0000256" key="3">
    <source>
        <dbReference type="ARBA" id="ARBA00022448"/>
    </source>
</evidence>
<keyword evidence="9" id="KW-0411">Iron-sulfur</keyword>
<dbReference type="Pfam" id="PF13237">
    <property type="entry name" value="Fer4_10"/>
    <property type="match status" value="1"/>
</dbReference>
<dbReference type="AlphaFoldDB" id="A0A0A7GD30"/>
<evidence type="ECO:0000313" key="11">
    <source>
        <dbReference type="EMBL" id="AIY89748.1"/>
    </source>
</evidence>
<keyword evidence="5" id="KW-0479">Metal-binding</keyword>
<evidence type="ECO:0000256" key="9">
    <source>
        <dbReference type="ARBA" id="ARBA00023014"/>
    </source>
</evidence>
<reference evidence="11 12" key="1">
    <citation type="journal article" date="2015" name="Appl. Environ. Microbiol.">
        <title>The Geoglobus acetivorans genome: Fe(III) reduction, acetate utilization, autotrophic growth, and degradation of aromatic compounds in a hyperthermophilic archaeon.</title>
        <authorList>
            <person name="Mardanov A.V."/>
            <person name="Slododkina G.B."/>
            <person name="Slobodkin A.I."/>
            <person name="Beletsky A.V."/>
            <person name="Gavrilov S.N."/>
            <person name="Kublanov I.V."/>
            <person name="Bonch-Osmolovskaya E.A."/>
            <person name="Skryabin K.G."/>
            <person name="Ravin N.V."/>
        </authorList>
    </citation>
    <scope>NUCLEOTIDE SEQUENCE [LARGE SCALE GENOMIC DNA]</scope>
    <source>
        <strain evidence="11 12">SBH6</strain>
    </source>
</reference>
<dbReference type="eggNOG" id="arCOG01605">
    <property type="taxonomic scope" value="Archaea"/>
</dbReference>
<keyword evidence="3" id="KW-0813">Transport</keyword>
<evidence type="ECO:0000313" key="12">
    <source>
        <dbReference type="Proteomes" id="UP000030624"/>
    </source>
</evidence>
<evidence type="ECO:0000256" key="7">
    <source>
        <dbReference type="ARBA" id="ARBA00022982"/>
    </source>
</evidence>
<dbReference type="PROSITE" id="PS00198">
    <property type="entry name" value="4FE4S_FER_1"/>
    <property type="match status" value="1"/>
</dbReference>
<dbReference type="SUPFAM" id="SSF54862">
    <property type="entry name" value="4Fe-4S ferredoxins"/>
    <property type="match status" value="1"/>
</dbReference>
<accession>A0A0A7GD30</accession>
<comment type="subunit">
    <text evidence="2">Heterotetramer of one alpha, one beta, one delta and one gamma chain.</text>
</comment>
<dbReference type="PANTHER" id="PTHR43724:SF1">
    <property type="entry name" value="PYRUVATE SYNTHASE SUBUNIT PORD"/>
    <property type="match status" value="1"/>
</dbReference>
<dbReference type="KEGG" id="gac:GACE_0697"/>
<evidence type="ECO:0000256" key="6">
    <source>
        <dbReference type="ARBA" id="ARBA00022737"/>
    </source>
</evidence>
<dbReference type="GO" id="GO:0051539">
    <property type="term" value="F:4 iron, 4 sulfur cluster binding"/>
    <property type="evidence" value="ECO:0007669"/>
    <property type="project" value="UniProtKB-KW"/>
</dbReference>
<dbReference type="PANTHER" id="PTHR43724">
    <property type="entry name" value="PYRUVATE SYNTHASE SUBUNIT PORD"/>
    <property type="match status" value="1"/>
</dbReference>
<comment type="cofactor">
    <cofactor evidence="1">
        <name>[4Fe-4S] cluster</name>
        <dbReference type="ChEBI" id="CHEBI:49883"/>
    </cofactor>
</comment>
<dbReference type="Proteomes" id="UP000030624">
    <property type="component" value="Chromosome"/>
</dbReference>
<dbReference type="PROSITE" id="PS51379">
    <property type="entry name" value="4FE4S_FER_2"/>
    <property type="match status" value="2"/>
</dbReference>
<dbReference type="Gene3D" id="3.30.70.20">
    <property type="match status" value="1"/>
</dbReference>
<gene>
    <name evidence="11" type="ORF">GACE_0697</name>
</gene>
<keyword evidence="11" id="KW-0670">Pyruvate</keyword>
<keyword evidence="7" id="KW-0249">Electron transport</keyword>
<protein>
    <submittedName>
        <fullName evidence="11">Pyruvate ferredoxin oxidoreductase, delta subunit</fullName>
    </submittedName>
</protein>
<evidence type="ECO:0000256" key="2">
    <source>
        <dbReference type="ARBA" id="ARBA00011595"/>
    </source>
</evidence>
<proteinExistence type="predicted"/>
<dbReference type="GeneID" id="24797296"/>
<dbReference type="InterPro" id="IPR017900">
    <property type="entry name" value="4Fe4S_Fe_S_CS"/>
</dbReference>
<dbReference type="EMBL" id="CP009552">
    <property type="protein sequence ID" value="AIY89748.1"/>
    <property type="molecule type" value="Genomic_DNA"/>
</dbReference>
<dbReference type="RefSeq" id="WP_048091197.1">
    <property type="nucleotide sequence ID" value="NZ_CP009552.1"/>
</dbReference>
<evidence type="ECO:0000256" key="5">
    <source>
        <dbReference type="ARBA" id="ARBA00022723"/>
    </source>
</evidence>
<dbReference type="STRING" id="565033.GACE_0697"/>
<dbReference type="GO" id="GO:0046872">
    <property type="term" value="F:metal ion binding"/>
    <property type="evidence" value="ECO:0007669"/>
    <property type="project" value="UniProtKB-KW"/>
</dbReference>
<keyword evidence="4" id="KW-0004">4Fe-4S</keyword>
<dbReference type="GO" id="GO:0016625">
    <property type="term" value="F:oxidoreductase activity, acting on the aldehyde or oxo group of donors, iron-sulfur protein as acceptor"/>
    <property type="evidence" value="ECO:0007669"/>
    <property type="project" value="InterPro"/>
</dbReference>